<feature type="transmembrane region" description="Helical" evidence="6">
    <location>
        <begin position="68"/>
        <end position="88"/>
    </location>
</feature>
<comment type="caution">
    <text evidence="7">The sequence shown here is derived from an EMBL/GenBank/DDBJ whole genome shotgun (WGS) entry which is preliminary data.</text>
</comment>
<reference evidence="7" key="1">
    <citation type="submission" date="2020-08" db="EMBL/GenBank/DDBJ databases">
        <authorList>
            <person name="Shumante A."/>
            <person name="Zimin A.V."/>
            <person name="Puiu D."/>
            <person name="Salzberg S.L."/>
        </authorList>
    </citation>
    <scope>NUCLEOTIDE SEQUENCE</scope>
    <source>
        <strain evidence="7">WC2-LM</strain>
        <tissue evidence="7">Liver</tissue>
    </source>
</reference>
<dbReference type="PANTHER" id="PTHR10078:SF32">
    <property type="entry name" value="INTERLEUKIN-36 RECEPTOR ANTAGONIST PROTEIN"/>
    <property type="match status" value="1"/>
</dbReference>
<dbReference type="InterPro" id="IPR003297">
    <property type="entry name" value="IL-1RA/IL-36"/>
</dbReference>
<dbReference type="Proteomes" id="UP000662637">
    <property type="component" value="Unassembled WGS sequence"/>
</dbReference>
<evidence type="ECO:0000256" key="2">
    <source>
        <dbReference type="ARBA" id="ARBA00010448"/>
    </source>
</evidence>
<organism evidence="7 8">
    <name type="scientific">Marmota monax</name>
    <name type="common">Woodchuck</name>
    <dbReference type="NCBI Taxonomy" id="9995"/>
    <lineage>
        <taxon>Eukaryota</taxon>
        <taxon>Metazoa</taxon>
        <taxon>Chordata</taxon>
        <taxon>Craniata</taxon>
        <taxon>Vertebrata</taxon>
        <taxon>Euteleostomi</taxon>
        <taxon>Mammalia</taxon>
        <taxon>Eutheria</taxon>
        <taxon>Euarchontoglires</taxon>
        <taxon>Glires</taxon>
        <taxon>Rodentia</taxon>
        <taxon>Sciuromorpha</taxon>
        <taxon>Sciuridae</taxon>
        <taxon>Xerinae</taxon>
        <taxon>Marmotini</taxon>
        <taxon>Marmota</taxon>
    </lineage>
</organism>
<dbReference type="SUPFAM" id="SSF50353">
    <property type="entry name" value="Cytokine"/>
    <property type="match status" value="1"/>
</dbReference>
<dbReference type="PRINTS" id="PR00264">
    <property type="entry name" value="INTERLEUKIN1"/>
</dbReference>
<dbReference type="FunFam" id="2.80.10.50:FF:000013">
    <property type="entry name" value="Interleukin-1"/>
    <property type="match status" value="1"/>
</dbReference>
<feature type="transmembrane region" description="Helical" evidence="6">
    <location>
        <begin position="7"/>
        <end position="26"/>
    </location>
</feature>
<dbReference type="InterPro" id="IPR020877">
    <property type="entry name" value="IL-1_CS"/>
</dbReference>
<name>A0A834V0F9_MARMO</name>
<feature type="transmembrane region" description="Helical" evidence="6">
    <location>
        <begin position="32"/>
        <end position="56"/>
    </location>
</feature>
<dbReference type="GO" id="GO:0002437">
    <property type="term" value="P:inflammatory response to antigenic stimulus"/>
    <property type="evidence" value="ECO:0007669"/>
    <property type="project" value="TreeGrafter"/>
</dbReference>
<keyword evidence="6" id="KW-0472">Membrane</keyword>
<feature type="transmembrane region" description="Helical" evidence="6">
    <location>
        <begin position="94"/>
        <end position="115"/>
    </location>
</feature>
<dbReference type="EMBL" id="WJEC01001263">
    <property type="protein sequence ID" value="KAF7479236.1"/>
    <property type="molecule type" value="Genomic_DNA"/>
</dbReference>
<dbReference type="PROSITE" id="PS00253">
    <property type="entry name" value="INTERLEUKIN_1"/>
    <property type="match status" value="1"/>
</dbReference>
<dbReference type="Pfam" id="PF00340">
    <property type="entry name" value="IL1"/>
    <property type="match status" value="1"/>
</dbReference>
<dbReference type="Gene3D" id="2.80.10.50">
    <property type="match status" value="1"/>
</dbReference>
<dbReference type="GO" id="GO:0005149">
    <property type="term" value="F:interleukin-1 receptor binding"/>
    <property type="evidence" value="ECO:0007669"/>
    <property type="project" value="UniProtKB-UniRule"/>
</dbReference>
<evidence type="ECO:0000256" key="5">
    <source>
        <dbReference type="RuleBase" id="RU003753"/>
    </source>
</evidence>
<sequence>MKMVVMLVVMKMVVVVMKVVVMMVVMKMVVVMMVVMMVVVMVVMKMVVMIVVVMMLEMKMVVMVVMKMVVMIVVVMMVVMMVVTIVVMKMVVMMVVMQMVVMMVAVMKMVIKVVVMKMMVMKVVVMKMMVKIVGNLHIEEFKMVLSGALCFRMKDSALKVLYLHNNQLLAGGLHEGKVIKGEEISVVPNRSLDASLSPVILGVQGGSQCLSCGTEKEPTLKLEPVNIMELYRSAKESKSFTFYRRDMGLTSSFESAAYPGWFLCTAPEADQPVRLTQIPEDAAWDTPWDAPITDFYFQPCD</sequence>
<dbReference type="PANTHER" id="PTHR10078">
    <property type="entry name" value="INTERLEUKIN-1 FAMILY MEMBER"/>
    <property type="match status" value="1"/>
</dbReference>
<keyword evidence="6" id="KW-1133">Transmembrane helix</keyword>
<dbReference type="InterPro" id="IPR008996">
    <property type="entry name" value="IL1/FGF"/>
</dbReference>
<dbReference type="PRINTS" id="PR01360">
    <property type="entry name" value="INTRLEUKIN1X"/>
</dbReference>
<dbReference type="SMART" id="SM00125">
    <property type="entry name" value="IL1"/>
    <property type="match status" value="1"/>
</dbReference>
<dbReference type="InterPro" id="IPR000975">
    <property type="entry name" value="IL-1_fam"/>
</dbReference>
<comment type="subcellular location">
    <subcellularLocation>
        <location evidence="1 5">Secreted</location>
    </subcellularLocation>
</comment>
<dbReference type="CDD" id="cd23303">
    <property type="entry name" value="beta-trefoil_IL36RA"/>
    <property type="match status" value="1"/>
</dbReference>
<evidence type="ECO:0000256" key="3">
    <source>
        <dbReference type="ARBA" id="ARBA00022525"/>
    </source>
</evidence>
<keyword evidence="4" id="KW-1015">Disulfide bond</keyword>
<accession>A0A834V0F9</accession>
<evidence type="ECO:0000313" key="7">
    <source>
        <dbReference type="EMBL" id="KAF7479236.1"/>
    </source>
</evidence>
<dbReference type="GO" id="GO:0005615">
    <property type="term" value="C:extracellular space"/>
    <property type="evidence" value="ECO:0007669"/>
    <property type="project" value="InterPro"/>
</dbReference>
<evidence type="ECO:0000313" key="8">
    <source>
        <dbReference type="Proteomes" id="UP000662637"/>
    </source>
</evidence>
<dbReference type="AlphaFoldDB" id="A0A834V0F9"/>
<evidence type="ECO:0000256" key="4">
    <source>
        <dbReference type="ARBA" id="ARBA00023157"/>
    </source>
</evidence>
<protein>
    <recommendedName>
        <fullName evidence="5">Interleukin-1</fullName>
    </recommendedName>
</protein>
<dbReference type="GO" id="GO:0071222">
    <property type="term" value="P:cellular response to lipopolysaccharide"/>
    <property type="evidence" value="ECO:0007669"/>
    <property type="project" value="TreeGrafter"/>
</dbReference>
<dbReference type="GO" id="GO:0005125">
    <property type="term" value="F:cytokine activity"/>
    <property type="evidence" value="ECO:0007669"/>
    <property type="project" value="UniProtKB-UniRule"/>
</dbReference>
<keyword evidence="6" id="KW-0812">Transmembrane</keyword>
<comment type="similarity">
    <text evidence="2 5">Belongs to the IL-1 family.</text>
</comment>
<evidence type="ECO:0000256" key="1">
    <source>
        <dbReference type="ARBA" id="ARBA00004613"/>
    </source>
</evidence>
<evidence type="ECO:0000256" key="6">
    <source>
        <dbReference type="SAM" id="Phobius"/>
    </source>
</evidence>
<proteinExistence type="inferred from homology"/>
<gene>
    <name evidence="7" type="ORF">GHT09_009637</name>
</gene>
<keyword evidence="3 5" id="KW-0964">Secreted</keyword>